<dbReference type="InterPro" id="IPR041522">
    <property type="entry name" value="CdaR_GGDEF"/>
</dbReference>
<feature type="domain" description="Putative sugar diacid recognition" evidence="2">
    <location>
        <begin position="6"/>
        <end position="139"/>
    </location>
</feature>
<dbReference type="InterPro" id="IPR008599">
    <property type="entry name" value="Diacid_rec"/>
</dbReference>
<dbReference type="Proteomes" id="UP000307968">
    <property type="component" value="Chromosome"/>
</dbReference>
<evidence type="ECO:0000256" key="1">
    <source>
        <dbReference type="ARBA" id="ARBA00006754"/>
    </source>
</evidence>
<dbReference type="NCBIfam" id="NF008550">
    <property type="entry name" value="PRK11477.1"/>
    <property type="match status" value="1"/>
</dbReference>
<dbReference type="InterPro" id="IPR042070">
    <property type="entry name" value="PucR_C-HTH_sf"/>
</dbReference>
<organism evidence="6 8">
    <name type="scientific">Serratia rubidaea</name>
    <name type="common">Serratia marinorubra</name>
    <dbReference type="NCBI Taxonomy" id="61652"/>
    <lineage>
        <taxon>Bacteria</taxon>
        <taxon>Pseudomonadati</taxon>
        <taxon>Pseudomonadota</taxon>
        <taxon>Gammaproteobacteria</taxon>
        <taxon>Enterobacterales</taxon>
        <taxon>Yersiniaceae</taxon>
        <taxon>Serratia</taxon>
    </lineage>
</organism>
<evidence type="ECO:0000313" key="9">
    <source>
        <dbReference type="Proteomes" id="UP000307968"/>
    </source>
</evidence>
<evidence type="ECO:0000259" key="2">
    <source>
        <dbReference type="Pfam" id="PF05651"/>
    </source>
</evidence>
<proteinExistence type="inferred from homology"/>
<dbReference type="Pfam" id="PF13556">
    <property type="entry name" value="HTH_30"/>
    <property type="match status" value="1"/>
</dbReference>
<reference evidence="5 10" key="2">
    <citation type="submission" date="2020-11" db="EMBL/GenBank/DDBJ databases">
        <title>Enhanced detection system for hospital associated transmission using whole genome sequencing surveillance.</title>
        <authorList>
            <person name="Harrison L.H."/>
            <person name="Van Tyne D."/>
            <person name="Marsh J.W."/>
            <person name="Griffith M.P."/>
            <person name="Snyder D.J."/>
            <person name="Cooper V.S."/>
            <person name="Mustapha M."/>
        </authorList>
    </citation>
    <scope>NUCLEOTIDE SEQUENCE [LARGE SCALE GENOMIC DNA]</scope>
    <source>
        <strain evidence="5 10">SER00230</strain>
    </source>
</reference>
<dbReference type="Pfam" id="PF17853">
    <property type="entry name" value="GGDEF_2"/>
    <property type="match status" value="1"/>
</dbReference>
<name>A0A2X5BQZ8_SERRU</name>
<dbReference type="RefSeq" id="WP_054305125.1">
    <property type="nucleotide sequence ID" value="NZ_CAMIPJ010000002.1"/>
</dbReference>
<dbReference type="Gene3D" id="1.10.10.2840">
    <property type="entry name" value="PucR C-terminal helix-turn-helix domain"/>
    <property type="match status" value="1"/>
</dbReference>
<feature type="domain" description="CdaR GGDEF-like" evidence="4">
    <location>
        <begin position="147"/>
        <end position="272"/>
    </location>
</feature>
<evidence type="ECO:0000313" key="7">
    <source>
        <dbReference type="EMBL" id="VTP60423.1"/>
    </source>
</evidence>
<sequence length="383" mass="42828">MAEYHLDGKLAQEIVARTMQIIDGNVNVMDARGRIIGSGDRERVGELHEGALLVLSQARVVDIDEAVARHLHGVRPGINLPLRIDGSIVGVIGLTGNPAQLRQYGELVCMAAEMMLEQARLMHLLAQDSRFREELVLNLIRAEALSPALMEWAQRLGIDPEEPRVAAVVEVDSGQLGVDSAMAELQQLQALLTLPERDNLIAIVSLSEMVVLKPALNGHGRWDAEDHRRRVENLLSRMKESSRLRVRVALGNYFTGPGSIARSYRTARTTMAVGKQRMFEQRAYYYQDLMLPVLLDSLRGGWQADELVRPLARLKAMDGNGLLRRTLSAWFLNNVQPSATAKALYIHRNTLEYRLNRISELTGLNLSSFDARLLLYIGLQLDE</sequence>
<evidence type="ECO:0000313" key="6">
    <source>
        <dbReference type="EMBL" id="VEA71870.1"/>
    </source>
</evidence>
<dbReference type="Proteomes" id="UP000624159">
    <property type="component" value="Unassembled WGS sequence"/>
</dbReference>
<dbReference type="InterPro" id="IPR051448">
    <property type="entry name" value="CdaR-like_regulators"/>
</dbReference>
<gene>
    <name evidence="6" type="primary">cdaR_1</name>
    <name evidence="5" type="ORF">I5U13_10460</name>
    <name evidence="7" type="ORF">NCTC12971_00894</name>
    <name evidence="6" type="ORF">NCTC9419_03444</name>
</gene>
<evidence type="ECO:0000313" key="8">
    <source>
        <dbReference type="Proteomes" id="UP000271603"/>
    </source>
</evidence>
<dbReference type="PANTHER" id="PTHR33744">
    <property type="entry name" value="CARBOHYDRATE DIACID REGULATOR"/>
    <property type="match status" value="1"/>
</dbReference>
<comment type="similarity">
    <text evidence="1">Belongs to the CdaR family.</text>
</comment>
<dbReference type="Proteomes" id="UP000271603">
    <property type="component" value="Chromosome"/>
</dbReference>
<accession>A0A2X5BQZ8</accession>
<evidence type="ECO:0000313" key="5">
    <source>
        <dbReference type="EMBL" id="MBH1930078.1"/>
    </source>
</evidence>
<dbReference type="Pfam" id="PF05651">
    <property type="entry name" value="Diacid_rec"/>
    <property type="match status" value="1"/>
</dbReference>
<dbReference type="PANTHER" id="PTHR33744:SF15">
    <property type="entry name" value="CARBOHYDRATE DIACID REGULATOR"/>
    <property type="match status" value="1"/>
</dbReference>
<protein>
    <submittedName>
        <fullName evidence="5">CdaR family transcriptional regulator</fullName>
    </submittedName>
    <submittedName>
        <fullName evidence="6">Sugar diacid regulator</fullName>
    </submittedName>
</protein>
<feature type="domain" description="PucR C-terminal helix-turn-helix" evidence="3">
    <location>
        <begin position="323"/>
        <end position="380"/>
    </location>
</feature>
<evidence type="ECO:0000259" key="3">
    <source>
        <dbReference type="Pfam" id="PF13556"/>
    </source>
</evidence>
<dbReference type="STRING" id="61652.AXX16_4359"/>
<dbReference type="EMBL" id="LR590463">
    <property type="protein sequence ID" value="VTP60423.1"/>
    <property type="molecule type" value="Genomic_DNA"/>
</dbReference>
<evidence type="ECO:0000313" key="10">
    <source>
        <dbReference type="Proteomes" id="UP000624159"/>
    </source>
</evidence>
<dbReference type="GeneID" id="61764248"/>
<reference evidence="6 8" key="1">
    <citation type="submission" date="2018-12" db="EMBL/GenBank/DDBJ databases">
        <authorList>
            <consortium name="Pathogen Informatics"/>
        </authorList>
    </citation>
    <scope>NUCLEOTIDE SEQUENCE [LARGE SCALE GENOMIC DNA]</scope>
    <source>
        <strain evidence="7 9">NCTC12971</strain>
        <strain evidence="6 8">NCTC9419</strain>
    </source>
</reference>
<dbReference type="EMBL" id="LR134155">
    <property type="protein sequence ID" value="VEA71870.1"/>
    <property type="molecule type" value="Genomic_DNA"/>
</dbReference>
<evidence type="ECO:0000259" key="4">
    <source>
        <dbReference type="Pfam" id="PF17853"/>
    </source>
</evidence>
<dbReference type="EMBL" id="JADULK010000004">
    <property type="protein sequence ID" value="MBH1930078.1"/>
    <property type="molecule type" value="Genomic_DNA"/>
</dbReference>
<dbReference type="AlphaFoldDB" id="A0A2X5BQZ8"/>
<keyword evidence="10" id="KW-1185">Reference proteome</keyword>
<dbReference type="InterPro" id="IPR025736">
    <property type="entry name" value="PucR_C-HTH_dom"/>
</dbReference>